<evidence type="ECO:0000313" key="5">
    <source>
        <dbReference type="EMBL" id="KAK2863125.1"/>
    </source>
</evidence>
<feature type="transmembrane region" description="Helical" evidence="3">
    <location>
        <begin position="29"/>
        <end position="51"/>
    </location>
</feature>
<dbReference type="SUPFAM" id="SSF56436">
    <property type="entry name" value="C-type lectin-like"/>
    <property type="match status" value="1"/>
</dbReference>
<evidence type="ECO:0000259" key="4">
    <source>
        <dbReference type="PROSITE" id="PS50041"/>
    </source>
</evidence>
<gene>
    <name evidence="5" type="ORF">Q5P01_002658</name>
</gene>
<dbReference type="CDD" id="cd03593">
    <property type="entry name" value="CLECT_NK_receptors_like"/>
    <property type="match status" value="1"/>
</dbReference>
<dbReference type="InterPro" id="IPR016186">
    <property type="entry name" value="C-type_lectin-like/link_sf"/>
</dbReference>
<dbReference type="AlphaFoldDB" id="A0AA88NPL3"/>
<keyword evidence="3" id="KW-0812">Transmembrane</keyword>
<dbReference type="Proteomes" id="UP001187415">
    <property type="component" value="Unassembled WGS sequence"/>
</dbReference>
<dbReference type="PANTHER" id="PTHR46746">
    <property type="entry name" value="KILLER CELL LECTIN-LIKE RECEPTOR SUBFAMILY F MEMBER 2"/>
    <property type="match status" value="1"/>
</dbReference>
<sequence length="225" mass="25517">MNMERHLDSEVDRETPTDAGRCQTCHIKAVAMAIIILVTGLSLSSVLLIVLRAAADVDQASKPSVEQLTERLQQCLKEQRDVNLMLHTATRESRCSLCPASWRWWSGHCYFFSVGLQDRRRWGESAEFCQLHNSTLAVIKDSAEMEFIQGVMQEFPRFPFLWVGLTDSQQEGQWLWLDGMDVQHYSPGAVQWDSDSRDCADLRGGGRLFAADCEESGPWVCKKES</sequence>
<name>A0AA88NPL3_CHASR</name>
<feature type="domain" description="C-type lectin" evidence="4">
    <location>
        <begin position="105"/>
        <end position="222"/>
    </location>
</feature>
<keyword evidence="6" id="KW-1185">Reference proteome</keyword>
<comment type="caution">
    <text evidence="5">The sequence shown here is derived from an EMBL/GenBank/DDBJ whole genome shotgun (WGS) entry which is preliminary data.</text>
</comment>
<dbReference type="GO" id="GO:0030246">
    <property type="term" value="F:carbohydrate binding"/>
    <property type="evidence" value="ECO:0007669"/>
    <property type="project" value="UniProtKB-KW"/>
</dbReference>
<proteinExistence type="predicted"/>
<keyword evidence="2" id="KW-0430">Lectin</keyword>
<dbReference type="GO" id="GO:0005886">
    <property type="term" value="C:plasma membrane"/>
    <property type="evidence" value="ECO:0007669"/>
    <property type="project" value="TreeGrafter"/>
</dbReference>
<keyword evidence="3" id="KW-1133">Transmembrane helix</keyword>
<organism evidence="5 6">
    <name type="scientific">Channa striata</name>
    <name type="common">Snakehead murrel</name>
    <name type="synonym">Ophicephalus striatus</name>
    <dbReference type="NCBI Taxonomy" id="64152"/>
    <lineage>
        <taxon>Eukaryota</taxon>
        <taxon>Metazoa</taxon>
        <taxon>Chordata</taxon>
        <taxon>Craniata</taxon>
        <taxon>Vertebrata</taxon>
        <taxon>Euteleostomi</taxon>
        <taxon>Actinopterygii</taxon>
        <taxon>Neopterygii</taxon>
        <taxon>Teleostei</taxon>
        <taxon>Neoteleostei</taxon>
        <taxon>Acanthomorphata</taxon>
        <taxon>Anabantaria</taxon>
        <taxon>Anabantiformes</taxon>
        <taxon>Channoidei</taxon>
        <taxon>Channidae</taxon>
        <taxon>Channa</taxon>
    </lineage>
</organism>
<dbReference type="InterPro" id="IPR001304">
    <property type="entry name" value="C-type_lectin-like"/>
</dbReference>
<evidence type="ECO:0000256" key="3">
    <source>
        <dbReference type="SAM" id="Phobius"/>
    </source>
</evidence>
<protein>
    <recommendedName>
        <fullName evidence="4">C-type lectin domain-containing protein</fullName>
    </recommendedName>
</protein>
<dbReference type="InterPro" id="IPR033992">
    <property type="entry name" value="NKR-like_CTLD"/>
</dbReference>
<dbReference type="PANTHER" id="PTHR46746:SF3">
    <property type="entry name" value="C-TYPE LECTIN DOMAIN-CONTAINING PROTEIN-RELATED"/>
    <property type="match status" value="1"/>
</dbReference>
<dbReference type="Gene3D" id="3.10.100.10">
    <property type="entry name" value="Mannose-Binding Protein A, subunit A"/>
    <property type="match status" value="1"/>
</dbReference>
<dbReference type="EMBL" id="JAUPFM010000001">
    <property type="protein sequence ID" value="KAK2863125.1"/>
    <property type="molecule type" value="Genomic_DNA"/>
</dbReference>
<evidence type="ECO:0000256" key="1">
    <source>
        <dbReference type="ARBA" id="ARBA00004167"/>
    </source>
</evidence>
<comment type="subcellular location">
    <subcellularLocation>
        <location evidence="1">Membrane</location>
        <topology evidence="1">Single-pass membrane protein</topology>
    </subcellularLocation>
</comment>
<keyword evidence="3" id="KW-0472">Membrane</keyword>
<dbReference type="InterPro" id="IPR051379">
    <property type="entry name" value="C-type_Lectin_Receptor_IMM"/>
</dbReference>
<dbReference type="PROSITE" id="PS50041">
    <property type="entry name" value="C_TYPE_LECTIN_2"/>
    <property type="match status" value="1"/>
</dbReference>
<accession>A0AA88NPL3</accession>
<evidence type="ECO:0000256" key="2">
    <source>
        <dbReference type="ARBA" id="ARBA00022734"/>
    </source>
</evidence>
<evidence type="ECO:0000313" key="6">
    <source>
        <dbReference type="Proteomes" id="UP001187415"/>
    </source>
</evidence>
<reference evidence="5" key="1">
    <citation type="submission" date="2023-07" db="EMBL/GenBank/DDBJ databases">
        <title>Chromosome-level Genome Assembly of Striped Snakehead (Channa striata).</title>
        <authorList>
            <person name="Liu H."/>
        </authorList>
    </citation>
    <scope>NUCLEOTIDE SEQUENCE</scope>
    <source>
        <strain evidence="5">Gz</strain>
        <tissue evidence="5">Muscle</tissue>
    </source>
</reference>
<dbReference type="InterPro" id="IPR016187">
    <property type="entry name" value="CTDL_fold"/>
</dbReference>
<dbReference type="SMART" id="SM00034">
    <property type="entry name" value="CLECT"/>
    <property type="match status" value="1"/>
</dbReference>
<dbReference type="Pfam" id="PF00059">
    <property type="entry name" value="Lectin_C"/>
    <property type="match status" value="1"/>
</dbReference>